<reference evidence="8 9" key="1">
    <citation type="submission" date="2024-01" db="EMBL/GenBank/DDBJ databases">
        <authorList>
            <consortium name="Genoscope - CEA"/>
            <person name="William W."/>
        </authorList>
    </citation>
    <scope>NUCLEOTIDE SEQUENCE [LARGE SCALE GENOMIC DNA]</scope>
    <source>
        <strain evidence="8 9">29B2s-10</strain>
    </source>
</reference>
<dbReference type="InterPro" id="IPR050701">
    <property type="entry name" value="Histone_Mod_Regulator"/>
</dbReference>
<keyword evidence="2" id="KW-0677">Repeat</keyword>
<dbReference type="EMBL" id="OZ004254">
    <property type="protein sequence ID" value="CAK7895858.1"/>
    <property type="molecule type" value="Genomic_DNA"/>
</dbReference>
<name>A0ABP0E6Y0_9ASCO</name>
<accession>A0ABP0E6Y0</accession>
<proteinExistence type="predicted"/>
<dbReference type="PROSITE" id="PS51805">
    <property type="entry name" value="EPHD"/>
    <property type="match status" value="1"/>
</dbReference>
<dbReference type="CDD" id="cd15492">
    <property type="entry name" value="PHD_BRPF_JADE_like"/>
    <property type="match status" value="1"/>
</dbReference>
<evidence type="ECO:0000256" key="1">
    <source>
        <dbReference type="ARBA" id="ARBA00022723"/>
    </source>
</evidence>
<dbReference type="PROSITE" id="PS01359">
    <property type="entry name" value="ZF_PHD_1"/>
    <property type="match status" value="1"/>
</dbReference>
<dbReference type="InterPro" id="IPR019787">
    <property type="entry name" value="Znf_PHD-finger"/>
</dbReference>
<organism evidence="8 9">
    <name type="scientific">[Candida] anglica</name>
    <dbReference type="NCBI Taxonomy" id="148631"/>
    <lineage>
        <taxon>Eukaryota</taxon>
        <taxon>Fungi</taxon>
        <taxon>Dikarya</taxon>
        <taxon>Ascomycota</taxon>
        <taxon>Saccharomycotina</taxon>
        <taxon>Pichiomycetes</taxon>
        <taxon>Debaryomycetaceae</taxon>
        <taxon>Kurtzmaniella</taxon>
    </lineage>
</organism>
<evidence type="ECO:0000313" key="9">
    <source>
        <dbReference type="Proteomes" id="UP001497600"/>
    </source>
</evidence>
<dbReference type="PANTHER" id="PTHR13793">
    <property type="entry name" value="PHD FINGER PROTEINS"/>
    <property type="match status" value="1"/>
</dbReference>
<dbReference type="Pfam" id="PF13832">
    <property type="entry name" value="zf-HC5HC2H_2"/>
    <property type="match status" value="1"/>
</dbReference>
<dbReference type="PROSITE" id="PS50016">
    <property type="entry name" value="ZF_PHD_2"/>
    <property type="match status" value="1"/>
</dbReference>
<feature type="domain" description="PHD-type" evidence="6">
    <location>
        <begin position="214"/>
        <end position="264"/>
    </location>
</feature>
<dbReference type="InterPro" id="IPR013083">
    <property type="entry name" value="Znf_RING/FYVE/PHD"/>
</dbReference>
<dbReference type="SMART" id="SM00249">
    <property type="entry name" value="PHD"/>
    <property type="match status" value="2"/>
</dbReference>
<evidence type="ECO:0000313" key="8">
    <source>
        <dbReference type="EMBL" id="CAK7895858.1"/>
    </source>
</evidence>
<dbReference type="PANTHER" id="PTHR13793:SF107">
    <property type="entry name" value="BROMODOMAIN-CONTAINING PROTEIN HOMOLOG"/>
    <property type="match status" value="1"/>
</dbReference>
<dbReference type="InterPro" id="IPR034732">
    <property type="entry name" value="EPHD"/>
</dbReference>
<dbReference type="InterPro" id="IPR019786">
    <property type="entry name" value="Zinc_finger_PHD-type_CS"/>
</dbReference>
<protein>
    <submittedName>
        <fullName evidence="8">NuA3 HAT complex component Nto1p</fullName>
    </submittedName>
</protein>
<evidence type="ECO:0000256" key="3">
    <source>
        <dbReference type="ARBA" id="ARBA00022771"/>
    </source>
</evidence>
<dbReference type="InterPro" id="IPR019542">
    <property type="entry name" value="Enhancer_polycomb-like_N"/>
</dbReference>
<evidence type="ECO:0000256" key="2">
    <source>
        <dbReference type="ARBA" id="ARBA00022737"/>
    </source>
</evidence>
<dbReference type="InterPro" id="IPR011011">
    <property type="entry name" value="Znf_FYVE_PHD"/>
</dbReference>
<dbReference type="InterPro" id="IPR001965">
    <property type="entry name" value="Znf_PHD"/>
</dbReference>
<dbReference type="Gene3D" id="3.30.40.10">
    <property type="entry name" value="Zinc/RING finger domain, C3HC4 (zinc finger)"/>
    <property type="match status" value="2"/>
</dbReference>
<feature type="domain" description="PHD-type" evidence="7">
    <location>
        <begin position="268"/>
        <end position="385"/>
    </location>
</feature>
<evidence type="ECO:0000259" key="6">
    <source>
        <dbReference type="PROSITE" id="PS50016"/>
    </source>
</evidence>
<evidence type="ECO:0000256" key="5">
    <source>
        <dbReference type="PROSITE-ProRule" id="PRU00146"/>
    </source>
</evidence>
<sequence>METPGYAGVIDSTKPREERDFKEIYPDLDESSQLNVFVLKDETTNSNIPKINSEEESKTRDNVQYKKPSFRAVPKSSIVPHLPKFTKMTMDYGFQGPSKQVRKQSKTLTRPYSLSLNEDIEEVTQKKRRLVEYDMDEQDMLYLTYRKEQVKNSIKITPEVFEIMITILETEWNRLEVKLSAKNTSTSISGGMLKLVNDVKYGDDDGIVQGSFVEQKCAICNDSDCENSNAIVFCDGCDIAVHQECYGVAFIPEGQWLCRKCMINKNREVHCIFCPSTTGAFKQLDSSLWSHVVCALWITELYFANPIYMEPIEGVDLIPKNRWKLSCYICKQKGGACIQCHNRNCFQAYHVTCAKRAGLYMNLTKGVQGAITNKGSLRTYCDKHGPGHWDQDATLQGIAKTRLYFRDLKILNDRNAKILKRQETENKLNVFKWKTENDTPIAPHSFANILFEKLIEMKLDTYNPHFSSDTQSSMIKDLGIIPNQSKEMKRQELRQISYDLCRYWCLKRESKNGAPLIRKNNNMELSSIIYGSNELDEINNKKEFGKILIDDLSKVINLVENVVEREETTREINNLDMNMIDSVYFTMGQIIELEYVKFTNMDTTKLLNGYTFKSNMNQQTWNEISKKVFNYEYESISTFVKECQEFCTSVFNENKSIAGIHRLAKKIIRELQATNWEMIELKIKTDFENGNLQVPFVEVDGGDIKFKTKFIREELEEEGLSEVESLNEADESEIQKFYQ</sequence>
<dbReference type="SUPFAM" id="SSF57903">
    <property type="entry name" value="FYVE/PHD zinc finger"/>
    <property type="match status" value="1"/>
</dbReference>
<keyword evidence="9" id="KW-1185">Reference proteome</keyword>
<evidence type="ECO:0000256" key="4">
    <source>
        <dbReference type="ARBA" id="ARBA00022833"/>
    </source>
</evidence>
<evidence type="ECO:0000259" key="7">
    <source>
        <dbReference type="PROSITE" id="PS51805"/>
    </source>
</evidence>
<keyword evidence="3 5" id="KW-0863">Zinc-finger</keyword>
<keyword evidence="1" id="KW-0479">Metal-binding</keyword>
<dbReference type="Proteomes" id="UP001497600">
    <property type="component" value="Chromosome B"/>
</dbReference>
<dbReference type="Pfam" id="PF10513">
    <property type="entry name" value="EPL1"/>
    <property type="match status" value="1"/>
</dbReference>
<dbReference type="Pfam" id="PF13831">
    <property type="entry name" value="PHD_2"/>
    <property type="match status" value="1"/>
</dbReference>
<gene>
    <name evidence="8" type="primary">NTO1</name>
    <name evidence="8" type="ORF">CAAN4_B02322</name>
</gene>
<keyword evidence="4" id="KW-0862">Zinc</keyword>